<sequence length="218" mass="23681">MPTFGLVHVQFLLQGALWTVALSACAFIGGGLMGLLIALCRVSRFAWLRAIAAAYIQVVQGVPLLVIMFAGYFGLPALGLAVSPLMAATLSMTIWVGAYLGEFWRGSIQSVPKAQWEAAECLALSRTQRMFKVIIPQAIRNATPGTVGFMVQIVKNTSLASAVSFVDLTRAGQLINNSTFQPFITFVVVALIYFLLCYPLSALSRRLEQRMARGMRSA</sequence>
<protein>
    <submittedName>
        <fullName evidence="10">Amino acid ABC transporter permease</fullName>
    </submittedName>
</protein>
<dbReference type="InterPro" id="IPR035906">
    <property type="entry name" value="MetI-like_sf"/>
</dbReference>
<keyword evidence="5 8" id="KW-0812">Transmembrane</keyword>
<keyword evidence="6 8" id="KW-1133">Transmembrane helix</keyword>
<dbReference type="GO" id="GO:0043190">
    <property type="term" value="C:ATP-binding cassette (ABC) transporter complex"/>
    <property type="evidence" value="ECO:0007669"/>
    <property type="project" value="InterPro"/>
</dbReference>
<gene>
    <name evidence="10" type="ORF">DY262_20350</name>
</gene>
<evidence type="ECO:0000256" key="8">
    <source>
        <dbReference type="RuleBase" id="RU363032"/>
    </source>
</evidence>
<dbReference type="PANTHER" id="PTHR30614">
    <property type="entry name" value="MEMBRANE COMPONENT OF AMINO ACID ABC TRANSPORTER"/>
    <property type="match status" value="1"/>
</dbReference>
<evidence type="ECO:0000313" key="10">
    <source>
        <dbReference type="EMBL" id="RFP76131.1"/>
    </source>
</evidence>
<name>A0A372EEG0_9BURK</name>
<accession>A0A372EEG0</accession>
<evidence type="ECO:0000256" key="1">
    <source>
        <dbReference type="ARBA" id="ARBA00004429"/>
    </source>
</evidence>
<keyword evidence="7 8" id="KW-0472">Membrane</keyword>
<comment type="subcellular location">
    <subcellularLocation>
        <location evidence="1">Cell inner membrane</location>
        <topology evidence="1">Multi-pass membrane protein</topology>
    </subcellularLocation>
    <subcellularLocation>
        <location evidence="8">Cell membrane</location>
        <topology evidence="8">Multi-pass membrane protein</topology>
    </subcellularLocation>
</comment>
<feature type="transmembrane region" description="Helical" evidence="8">
    <location>
        <begin position="81"/>
        <end position="100"/>
    </location>
</feature>
<keyword evidence="11" id="KW-1185">Reference proteome</keyword>
<evidence type="ECO:0000256" key="6">
    <source>
        <dbReference type="ARBA" id="ARBA00022989"/>
    </source>
</evidence>
<dbReference type="GO" id="GO:0006865">
    <property type="term" value="P:amino acid transport"/>
    <property type="evidence" value="ECO:0007669"/>
    <property type="project" value="TreeGrafter"/>
</dbReference>
<evidence type="ECO:0000259" key="9">
    <source>
        <dbReference type="PROSITE" id="PS50928"/>
    </source>
</evidence>
<dbReference type="PANTHER" id="PTHR30614:SF34">
    <property type="entry name" value="BLR6398 PROTEIN"/>
    <property type="match status" value="1"/>
</dbReference>
<evidence type="ECO:0000256" key="4">
    <source>
        <dbReference type="ARBA" id="ARBA00022475"/>
    </source>
</evidence>
<comment type="similarity">
    <text evidence="2">Belongs to the binding-protein-dependent transport system permease family. HisMQ subfamily.</text>
</comment>
<feature type="transmembrane region" description="Helical" evidence="8">
    <location>
        <begin position="16"/>
        <end position="40"/>
    </location>
</feature>
<feature type="transmembrane region" description="Helical" evidence="8">
    <location>
        <begin position="183"/>
        <end position="201"/>
    </location>
</feature>
<reference evidence="10 11" key="1">
    <citation type="submission" date="2018-08" db="EMBL/GenBank/DDBJ databases">
        <title>Hydrogenophaga sp. LA-38 isolated from sludge.</title>
        <authorList>
            <person name="Im W.-T."/>
        </authorList>
    </citation>
    <scope>NUCLEOTIDE SEQUENCE [LARGE SCALE GENOMIC DNA]</scope>
    <source>
        <strain evidence="10 11">LA-38</strain>
    </source>
</reference>
<dbReference type="SUPFAM" id="SSF161098">
    <property type="entry name" value="MetI-like"/>
    <property type="match status" value="1"/>
</dbReference>
<dbReference type="AlphaFoldDB" id="A0A372EEG0"/>
<keyword evidence="3 8" id="KW-0813">Transport</keyword>
<feature type="domain" description="ABC transmembrane type-1" evidence="9">
    <location>
        <begin position="16"/>
        <end position="204"/>
    </location>
</feature>
<dbReference type="NCBIfam" id="TIGR01726">
    <property type="entry name" value="HEQRo_perm_3TM"/>
    <property type="match status" value="1"/>
</dbReference>
<evidence type="ECO:0000256" key="2">
    <source>
        <dbReference type="ARBA" id="ARBA00010072"/>
    </source>
</evidence>
<proteinExistence type="inferred from homology"/>
<evidence type="ECO:0000313" key="11">
    <source>
        <dbReference type="Proteomes" id="UP000261931"/>
    </source>
</evidence>
<dbReference type="CDD" id="cd06261">
    <property type="entry name" value="TM_PBP2"/>
    <property type="match status" value="1"/>
</dbReference>
<dbReference type="GO" id="GO:0022857">
    <property type="term" value="F:transmembrane transporter activity"/>
    <property type="evidence" value="ECO:0007669"/>
    <property type="project" value="InterPro"/>
</dbReference>
<dbReference type="EMBL" id="QVLS01000017">
    <property type="protein sequence ID" value="RFP76131.1"/>
    <property type="molecule type" value="Genomic_DNA"/>
</dbReference>
<evidence type="ECO:0000256" key="7">
    <source>
        <dbReference type="ARBA" id="ARBA00023136"/>
    </source>
</evidence>
<keyword evidence="4" id="KW-1003">Cell membrane</keyword>
<evidence type="ECO:0000256" key="5">
    <source>
        <dbReference type="ARBA" id="ARBA00022692"/>
    </source>
</evidence>
<dbReference type="InterPro" id="IPR010065">
    <property type="entry name" value="AA_ABC_transptr_permease_3TM"/>
</dbReference>
<dbReference type="RefSeq" id="WP_116960898.1">
    <property type="nucleotide sequence ID" value="NZ_QVLS01000017.1"/>
</dbReference>
<dbReference type="Proteomes" id="UP000261931">
    <property type="component" value="Unassembled WGS sequence"/>
</dbReference>
<dbReference type="PROSITE" id="PS50928">
    <property type="entry name" value="ABC_TM1"/>
    <property type="match status" value="1"/>
</dbReference>
<organism evidence="10 11">
    <name type="scientific">Hydrogenophaga borbori</name>
    <dbReference type="NCBI Taxonomy" id="2294117"/>
    <lineage>
        <taxon>Bacteria</taxon>
        <taxon>Pseudomonadati</taxon>
        <taxon>Pseudomonadota</taxon>
        <taxon>Betaproteobacteria</taxon>
        <taxon>Burkholderiales</taxon>
        <taxon>Comamonadaceae</taxon>
        <taxon>Hydrogenophaga</taxon>
    </lineage>
</organism>
<comment type="caution">
    <text evidence="10">The sequence shown here is derived from an EMBL/GenBank/DDBJ whole genome shotgun (WGS) entry which is preliminary data.</text>
</comment>
<evidence type="ECO:0000256" key="3">
    <source>
        <dbReference type="ARBA" id="ARBA00022448"/>
    </source>
</evidence>
<dbReference type="InterPro" id="IPR043429">
    <property type="entry name" value="ArtM/GltK/GlnP/TcyL/YhdX-like"/>
</dbReference>
<dbReference type="Gene3D" id="1.10.3720.10">
    <property type="entry name" value="MetI-like"/>
    <property type="match status" value="1"/>
</dbReference>
<dbReference type="Pfam" id="PF00528">
    <property type="entry name" value="BPD_transp_1"/>
    <property type="match status" value="1"/>
</dbReference>
<feature type="transmembrane region" description="Helical" evidence="8">
    <location>
        <begin position="52"/>
        <end position="75"/>
    </location>
</feature>
<dbReference type="InterPro" id="IPR000515">
    <property type="entry name" value="MetI-like"/>
</dbReference>